<feature type="domain" description="DNA-directed RNA polymerase beta subunit external 1" evidence="14">
    <location>
        <begin position="655"/>
        <end position="720"/>
    </location>
</feature>
<evidence type="ECO:0000256" key="5">
    <source>
        <dbReference type="ARBA" id="ARBA00048552"/>
    </source>
</evidence>
<dbReference type="GO" id="GO:0003677">
    <property type="term" value="F:DNA binding"/>
    <property type="evidence" value="ECO:0007669"/>
    <property type="project" value="UniProtKB-UniRule"/>
</dbReference>
<dbReference type="NCBIfam" id="NF001616">
    <property type="entry name" value="PRK00405.1"/>
    <property type="match status" value="1"/>
</dbReference>
<evidence type="ECO:0000259" key="9">
    <source>
        <dbReference type="Pfam" id="PF00562"/>
    </source>
</evidence>
<comment type="similarity">
    <text evidence="6 7">Belongs to the RNA polymerase beta chain family.</text>
</comment>
<dbReference type="GO" id="GO:0003899">
    <property type="term" value="F:DNA-directed RNA polymerase activity"/>
    <property type="evidence" value="ECO:0007669"/>
    <property type="project" value="UniProtKB-UniRule"/>
</dbReference>
<dbReference type="InterPro" id="IPR042107">
    <property type="entry name" value="DNA-dir_RNA_pol_bsu_ext_1_sf"/>
</dbReference>
<dbReference type="CDD" id="cd00653">
    <property type="entry name" value="RNA_pol_B_RPB2"/>
    <property type="match status" value="1"/>
</dbReference>
<dbReference type="Proteomes" id="UP000237684">
    <property type="component" value="Unassembled WGS sequence"/>
</dbReference>
<gene>
    <name evidence="6" type="primary">rpoB</name>
    <name evidence="15" type="ORF">B1R32_13023</name>
</gene>
<protein>
    <recommendedName>
        <fullName evidence="6 8">DNA-directed RNA polymerase subunit beta</fullName>
        <shortName evidence="6">RNAP subunit beta</shortName>
        <ecNumber evidence="6 8">2.7.7.6</ecNumber>
    </recommendedName>
    <alternativeName>
        <fullName evidence="6">RNA polymerase subunit beta</fullName>
    </alternativeName>
    <alternativeName>
        <fullName evidence="6">Transcriptase subunit beta</fullName>
    </alternativeName>
</protein>
<dbReference type="InterPro" id="IPR007644">
    <property type="entry name" value="RNA_pol_bsu_protrusion"/>
</dbReference>
<evidence type="ECO:0000259" key="13">
    <source>
        <dbReference type="Pfam" id="PF04565"/>
    </source>
</evidence>
<evidence type="ECO:0000256" key="1">
    <source>
        <dbReference type="ARBA" id="ARBA00022478"/>
    </source>
</evidence>
<feature type="domain" description="RNA polymerase Rpb2" evidence="10">
    <location>
        <begin position="1309"/>
        <end position="1384"/>
    </location>
</feature>
<comment type="caution">
    <text evidence="15">The sequence shown here is derived from an EMBL/GenBank/DDBJ whole genome shotgun (WGS) entry which is preliminary data.</text>
</comment>
<evidence type="ECO:0000313" key="16">
    <source>
        <dbReference type="Proteomes" id="UP000237684"/>
    </source>
</evidence>
<dbReference type="SUPFAM" id="SSF64484">
    <property type="entry name" value="beta and beta-prime subunits of DNA dependent RNA-polymerase"/>
    <property type="match status" value="1"/>
</dbReference>
<comment type="function">
    <text evidence="6 8">DNA-dependent RNA polymerase catalyzes the transcription of DNA into RNA using the four ribonucleoside triphosphates as substrates.</text>
</comment>
<evidence type="ECO:0000259" key="12">
    <source>
        <dbReference type="Pfam" id="PF04563"/>
    </source>
</evidence>
<dbReference type="InterPro" id="IPR015712">
    <property type="entry name" value="DNA-dir_RNA_pol_su2"/>
</dbReference>
<feature type="domain" description="RNA polymerase Rpb2" evidence="11">
    <location>
        <begin position="404"/>
        <end position="518"/>
    </location>
</feature>
<feature type="domain" description="DNA-directed RNA polymerase subunit 2 hybrid-binding" evidence="9">
    <location>
        <begin position="783"/>
        <end position="1307"/>
    </location>
</feature>
<dbReference type="PROSITE" id="PS01166">
    <property type="entry name" value="RNA_POL_BETA"/>
    <property type="match status" value="1"/>
</dbReference>
<accession>A0A2S8SP28</accession>
<evidence type="ECO:0000256" key="3">
    <source>
        <dbReference type="ARBA" id="ARBA00022695"/>
    </source>
</evidence>
<dbReference type="FunFam" id="3.90.1800.10:FF:000001">
    <property type="entry name" value="DNA-directed RNA polymerase subunit beta"/>
    <property type="match status" value="1"/>
</dbReference>
<dbReference type="Pfam" id="PF10385">
    <property type="entry name" value="RNA_pol_Rpb2_45"/>
    <property type="match status" value="1"/>
</dbReference>
<dbReference type="Pfam" id="PF04565">
    <property type="entry name" value="RNA_pol_Rpb2_3"/>
    <property type="match status" value="1"/>
</dbReference>
<dbReference type="EMBL" id="NIGF01000030">
    <property type="protein sequence ID" value="PQV62536.1"/>
    <property type="molecule type" value="Genomic_DNA"/>
</dbReference>
<proteinExistence type="inferred from homology"/>
<dbReference type="InterPro" id="IPR037033">
    <property type="entry name" value="DNA-dir_RNAP_su2_hyb_sf"/>
</dbReference>
<dbReference type="Pfam" id="PF04560">
    <property type="entry name" value="RNA_pol_Rpb2_7"/>
    <property type="match status" value="1"/>
</dbReference>
<evidence type="ECO:0000313" key="15">
    <source>
        <dbReference type="EMBL" id="PQV62536.1"/>
    </source>
</evidence>
<dbReference type="InterPro" id="IPR007121">
    <property type="entry name" value="RNA_pol_bsu_CS"/>
</dbReference>
<evidence type="ECO:0000256" key="8">
    <source>
        <dbReference type="RuleBase" id="RU363031"/>
    </source>
</evidence>
<dbReference type="Pfam" id="PF00562">
    <property type="entry name" value="RNA_pol_Rpb2_6"/>
    <property type="match status" value="1"/>
</dbReference>
<dbReference type="Gene3D" id="2.40.50.150">
    <property type="match status" value="1"/>
</dbReference>
<dbReference type="InterPro" id="IPR007642">
    <property type="entry name" value="RNA_pol_Rpb2_2"/>
</dbReference>
<feature type="domain" description="RNA polymerase Rpb2" evidence="13">
    <location>
        <begin position="577"/>
        <end position="644"/>
    </location>
</feature>
<dbReference type="Gene3D" id="2.40.50.100">
    <property type="match status" value="1"/>
</dbReference>
<dbReference type="GO" id="GO:0006351">
    <property type="term" value="P:DNA-templated transcription"/>
    <property type="evidence" value="ECO:0007669"/>
    <property type="project" value="UniProtKB-UniRule"/>
</dbReference>
<dbReference type="NCBIfam" id="TIGR02013">
    <property type="entry name" value="rpoB"/>
    <property type="match status" value="1"/>
</dbReference>
<dbReference type="InterPro" id="IPR007120">
    <property type="entry name" value="DNA-dir_RNAP_su2_dom"/>
</dbReference>
<dbReference type="GO" id="GO:0000428">
    <property type="term" value="C:DNA-directed RNA polymerase complex"/>
    <property type="evidence" value="ECO:0007669"/>
    <property type="project" value="UniProtKB-KW"/>
</dbReference>
<evidence type="ECO:0000259" key="10">
    <source>
        <dbReference type="Pfam" id="PF04560"/>
    </source>
</evidence>
<sequence>MERTLDSLPMRLRGTTNFYDTVVPPGPASIGAGKPAFLSTPVKTARDRAHLHQYDYDSVPNLVEMQLESYAWFLNVGLRELFDSFSPIEDFTGTMSLEFLDYTLGEPKFSPDECRERDLTYEMPMKVKVRVVNKETGELKESEVYLGEMPCMTERGTFIINGAERVVVAQLSRSPGSYFKEEISYSGRRLLQMQIIPQEGAWVDAEVAEEATKDITIALGTKVAQSKRMPITTLMRAFSALDVAQPMRARIESIAVTDERLKGRVLSEQLIDYATGEVVGEAKTPIDDALFARIKQLRDNPDVEVEAARIQCATTRQILEMYGERKVISDVSLEGFTEESPQGNDREFNYFTVSDLMDVDGKKVAVRACAHIDSDAVDKIMRVAPTELEVFHVPAMIGGSLVLDRVRDEKGREEDPAQMELMALAEVHKTLRPGDPVTQDNARNLLSSYFFDPKRYDMGRVGRYKLNRKLGVGVPEAIHTLTLDDLLGGINYVLRMDKGEEENLGADDIDHLRNKRVRAVGELLQNQLRGGMLRMERVARERLTSLDREQVTAQAVISIKPITAAVRSFFGSGQLSQFMEQTNPLAEMVHKRRVSVLGPGGLNRQSAKLEVRDVHHSHYGRICPIETPEGPNIGLIGSLATHARADDYGFLMTPYRVVKDGILTEEVQFLTADEEEGFVIAAASSAVDEKGNFTDEMVQARKATQHPQVTPQECQYMELSPLQVFSAATSLIPFLENDDANRALMGANMQRQAVPLLRPDVPLVKTGLERRIAVDSGAAITSDMDGTIREVSSKSITVEGYDGDEVTYPLRNFLRSNQATCIHQKPIVMKGQRVRAGQAIADGPSTRGGELALGRNMTVAFMLWEGYNYEDAIILNERVLKEDLLTSVHIEKYEVEARDTKLGPEEITRDIPNVGEDQLRNLDEHGIIRVGAEVFPQDILTGKIAPKSQGELSAEERLVIAIFGKKAEESRDASLRMPHGEKGTVVGVQIFARHKYFSHQAFEKFKREGHTDQEAERMATFALVNDPERPICPITGGPLDKRPGDELRAGTNQMVRVYVAQKRKIMEGDKMAGRHGNKGVVSKILSEADMPFLPDGTPVDIVLTPLGVPTRMNIGQVLEMHLGLIGAHFGTDHVNPIFSGAREPELYDGMHRVANQLRVASLMNYVETELELPVLTVEGDDTAMDAVDKLAAQFNTQLRGLDDERLNEIGEMVATDSEEFGRADKNVKADLIVKKVVEIVHTRCGYDPTMGKCTLHDGRTGEPFEQDVAIGRVYMMKLHHLVEDKIHARSTGPYSLVTQQPLGGKAQFGGQRFGEMEVWALEAYGAAHTLQEILTIKSDDVAGRVKTYESIVKGETVLEPGVPESFKILVKELQSLALQVEVEDEDGNAMELKEVEDEFER</sequence>
<dbReference type="Gene3D" id="3.90.1800.10">
    <property type="entry name" value="RNA polymerase alpha subunit dimerisation domain"/>
    <property type="match status" value="1"/>
</dbReference>
<keyword evidence="16" id="KW-1185">Reference proteome</keyword>
<dbReference type="Gene3D" id="2.30.150.10">
    <property type="entry name" value="DNA-directed RNA polymerase, beta subunit, external 1 domain"/>
    <property type="match status" value="1"/>
</dbReference>
<keyword evidence="4 6" id="KW-0804">Transcription</keyword>
<dbReference type="OrthoDB" id="9803954at2"/>
<dbReference type="Pfam" id="PF04563">
    <property type="entry name" value="RNA_pol_Rpb2_1"/>
    <property type="match status" value="1"/>
</dbReference>
<dbReference type="InterPro" id="IPR007645">
    <property type="entry name" value="RNA_pol_Rpb2_3"/>
</dbReference>
<dbReference type="RefSeq" id="WP_106381322.1">
    <property type="nucleotide sequence ID" value="NZ_NIGF01000030.1"/>
</dbReference>
<dbReference type="InterPro" id="IPR007641">
    <property type="entry name" value="RNA_pol_Rpb2_7"/>
</dbReference>
<dbReference type="Gene3D" id="3.90.1110.10">
    <property type="entry name" value="RNA polymerase Rpb2, domain 2"/>
    <property type="match status" value="1"/>
</dbReference>
<dbReference type="PANTHER" id="PTHR20856">
    <property type="entry name" value="DNA-DIRECTED RNA POLYMERASE I SUBUNIT 2"/>
    <property type="match status" value="1"/>
</dbReference>
<evidence type="ECO:0000256" key="2">
    <source>
        <dbReference type="ARBA" id="ARBA00022679"/>
    </source>
</evidence>
<name>A0A2S8SP28_9BACT</name>
<organism evidence="15 16">
    <name type="scientific">Abditibacterium utsteinense</name>
    <dbReference type="NCBI Taxonomy" id="1960156"/>
    <lineage>
        <taxon>Bacteria</taxon>
        <taxon>Pseudomonadati</taxon>
        <taxon>Abditibacteriota</taxon>
        <taxon>Abditibacteriia</taxon>
        <taxon>Abditibacteriales</taxon>
        <taxon>Abditibacteriaceae</taxon>
        <taxon>Abditibacterium</taxon>
    </lineage>
</organism>
<evidence type="ECO:0000256" key="7">
    <source>
        <dbReference type="RuleBase" id="RU000434"/>
    </source>
</evidence>
<evidence type="ECO:0000256" key="6">
    <source>
        <dbReference type="HAMAP-Rule" id="MF_01321"/>
    </source>
</evidence>
<dbReference type="Gene3D" id="3.90.1100.10">
    <property type="match status" value="2"/>
</dbReference>
<dbReference type="Pfam" id="PF04561">
    <property type="entry name" value="RNA_pol_Rpb2_2"/>
    <property type="match status" value="1"/>
</dbReference>
<dbReference type="InterPro" id="IPR037034">
    <property type="entry name" value="RNA_pol_Rpb2_2_sf"/>
</dbReference>
<dbReference type="InterPro" id="IPR019462">
    <property type="entry name" value="DNA-dir_RNA_pol_bsu_external_1"/>
</dbReference>
<dbReference type="InParanoid" id="A0A2S8SP28"/>
<dbReference type="FunCoup" id="A0A2S8SP28">
    <property type="interactions" value="414"/>
</dbReference>
<feature type="domain" description="RNA polymerase beta subunit protrusion" evidence="12">
    <location>
        <begin position="61"/>
        <end position="563"/>
    </location>
</feature>
<evidence type="ECO:0000256" key="4">
    <source>
        <dbReference type="ARBA" id="ARBA00023163"/>
    </source>
</evidence>
<dbReference type="EC" id="2.7.7.6" evidence="6 8"/>
<keyword evidence="1 6" id="KW-0240">DNA-directed RNA polymerase</keyword>
<comment type="catalytic activity">
    <reaction evidence="5 6 8">
        <text>RNA(n) + a ribonucleoside 5'-triphosphate = RNA(n+1) + diphosphate</text>
        <dbReference type="Rhea" id="RHEA:21248"/>
        <dbReference type="Rhea" id="RHEA-COMP:14527"/>
        <dbReference type="Rhea" id="RHEA-COMP:17342"/>
        <dbReference type="ChEBI" id="CHEBI:33019"/>
        <dbReference type="ChEBI" id="CHEBI:61557"/>
        <dbReference type="ChEBI" id="CHEBI:140395"/>
        <dbReference type="EC" id="2.7.7.6"/>
    </reaction>
</comment>
<dbReference type="InterPro" id="IPR010243">
    <property type="entry name" value="RNA_pol_bsu_bac"/>
</dbReference>
<keyword evidence="2 6" id="KW-0808">Transferase</keyword>
<reference evidence="15 16" key="1">
    <citation type="journal article" date="2018" name="Syst. Appl. Microbiol.">
        <title>Abditibacterium utsteinense sp. nov., the first cultivated member of candidate phylum FBP, isolated from ice-free Antarctic soil samples.</title>
        <authorList>
            <person name="Tahon G."/>
            <person name="Tytgat B."/>
            <person name="Lebbe L."/>
            <person name="Carlier A."/>
            <person name="Willems A."/>
        </authorList>
    </citation>
    <scope>NUCLEOTIDE SEQUENCE [LARGE SCALE GENOMIC DNA]</scope>
    <source>
        <strain evidence="15 16">LMG 29911</strain>
    </source>
</reference>
<evidence type="ECO:0000259" key="14">
    <source>
        <dbReference type="Pfam" id="PF10385"/>
    </source>
</evidence>
<keyword evidence="3 6" id="KW-0548">Nucleotidyltransferase</keyword>
<dbReference type="HAMAP" id="MF_01321">
    <property type="entry name" value="RNApol_bact_RpoB"/>
    <property type="match status" value="1"/>
</dbReference>
<dbReference type="Gene3D" id="2.40.270.10">
    <property type="entry name" value="DNA-directed RNA polymerase, subunit 2, domain 6"/>
    <property type="match status" value="1"/>
</dbReference>
<dbReference type="GO" id="GO:0032549">
    <property type="term" value="F:ribonucleoside binding"/>
    <property type="evidence" value="ECO:0007669"/>
    <property type="project" value="InterPro"/>
</dbReference>
<dbReference type="InterPro" id="IPR014724">
    <property type="entry name" value="RNA_pol_RPB2_OB-fold"/>
</dbReference>
<comment type="subunit">
    <text evidence="6 8">The RNAP catalytic core consists of 2 alpha, 1 beta, 1 beta' and 1 omega subunit. When a sigma factor is associated with the core the holoenzyme is formed, which can initiate transcription.</text>
</comment>
<evidence type="ECO:0000259" key="11">
    <source>
        <dbReference type="Pfam" id="PF04561"/>
    </source>
</evidence>